<evidence type="ECO:0000259" key="8">
    <source>
        <dbReference type="Pfam" id="PF04239"/>
    </source>
</evidence>
<keyword evidence="6 7" id="KW-0472">Membrane</keyword>
<evidence type="ECO:0000256" key="7">
    <source>
        <dbReference type="SAM" id="Phobius"/>
    </source>
</evidence>
<dbReference type="PANTHER" id="PTHR34582:SF2">
    <property type="entry name" value="UPF0702 TRANSMEMBRANE PROTEIN YDFR"/>
    <property type="match status" value="1"/>
</dbReference>
<evidence type="ECO:0000256" key="6">
    <source>
        <dbReference type="ARBA" id="ARBA00023136"/>
    </source>
</evidence>
<dbReference type="RefSeq" id="WP_238294112.1">
    <property type="nucleotide sequence ID" value="NZ_BPQS01000098.1"/>
</dbReference>
<dbReference type="EMBL" id="JAUFPT010000136">
    <property type="protein sequence ID" value="MDN3575054.1"/>
    <property type="molecule type" value="Genomic_DNA"/>
</dbReference>
<dbReference type="InterPro" id="IPR007353">
    <property type="entry name" value="DUF421"/>
</dbReference>
<evidence type="ECO:0000256" key="2">
    <source>
        <dbReference type="ARBA" id="ARBA00006448"/>
    </source>
</evidence>
<gene>
    <name evidence="9" type="ORF">QWZ18_31215</name>
</gene>
<feature type="transmembrane region" description="Helical" evidence="7">
    <location>
        <begin position="29"/>
        <end position="49"/>
    </location>
</feature>
<dbReference type="Pfam" id="PF04239">
    <property type="entry name" value="DUF421"/>
    <property type="match status" value="1"/>
</dbReference>
<dbReference type="PANTHER" id="PTHR34582">
    <property type="entry name" value="UPF0702 TRANSMEMBRANE PROTEIN YCAP"/>
    <property type="match status" value="1"/>
</dbReference>
<keyword evidence="10" id="KW-1185">Reference proteome</keyword>
<feature type="transmembrane region" description="Helical" evidence="7">
    <location>
        <begin position="6"/>
        <end position="22"/>
    </location>
</feature>
<keyword evidence="4 7" id="KW-0812">Transmembrane</keyword>
<dbReference type="InterPro" id="IPR023090">
    <property type="entry name" value="UPF0702_alpha/beta_dom_sf"/>
</dbReference>
<comment type="subcellular location">
    <subcellularLocation>
        <location evidence="1">Cell membrane</location>
        <topology evidence="1">Multi-pass membrane protein</topology>
    </subcellularLocation>
</comment>
<evidence type="ECO:0000256" key="4">
    <source>
        <dbReference type="ARBA" id="ARBA00022692"/>
    </source>
</evidence>
<feature type="domain" description="YetF C-terminal" evidence="8">
    <location>
        <begin position="81"/>
        <end position="146"/>
    </location>
</feature>
<evidence type="ECO:0000313" key="9">
    <source>
        <dbReference type="EMBL" id="MDN3575054.1"/>
    </source>
</evidence>
<evidence type="ECO:0000256" key="3">
    <source>
        <dbReference type="ARBA" id="ARBA00022475"/>
    </source>
</evidence>
<protein>
    <submittedName>
        <fullName evidence="9">DUF421 domain-containing protein</fullName>
    </submittedName>
</protein>
<comment type="caution">
    <text evidence="9">The sequence shown here is derived from an EMBL/GenBank/DDBJ whole genome shotgun (WGS) entry which is preliminary data.</text>
</comment>
<keyword evidence="5 7" id="KW-1133">Transmembrane helix</keyword>
<evidence type="ECO:0000313" key="10">
    <source>
        <dbReference type="Proteomes" id="UP001244297"/>
    </source>
</evidence>
<accession>A0ABT8B0N0</accession>
<evidence type="ECO:0000256" key="5">
    <source>
        <dbReference type="ARBA" id="ARBA00022989"/>
    </source>
</evidence>
<sequence>MGIVLRTALMYLVVLILLRITTRRIMRSATPLDMVVIFFFGGIATPPILGDDRSITGALLAACTLAGLHTLLSHLKRVWPVIGMITEGNPVVVFSNGNWDRIAMRRMRVDPRDVMAEMRQQGISRIDDVQSAIVEHSGAITLVPKRGH</sequence>
<name>A0ABT8B0N0_9HYPH</name>
<keyword evidence="3" id="KW-1003">Cell membrane</keyword>
<proteinExistence type="inferred from homology"/>
<comment type="similarity">
    <text evidence="2">Belongs to the UPF0702 family.</text>
</comment>
<dbReference type="Proteomes" id="UP001244297">
    <property type="component" value="Unassembled WGS sequence"/>
</dbReference>
<reference evidence="10" key="1">
    <citation type="journal article" date="2019" name="Int. J. Syst. Evol. Microbiol.">
        <title>The Global Catalogue of Microorganisms (GCM) 10K type strain sequencing project: providing services to taxonomists for standard genome sequencing and annotation.</title>
        <authorList>
            <consortium name="The Broad Institute Genomics Platform"/>
            <consortium name="The Broad Institute Genome Sequencing Center for Infectious Disease"/>
            <person name="Wu L."/>
            <person name="Ma J."/>
        </authorList>
    </citation>
    <scope>NUCLEOTIDE SEQUENCE [LARGE SCALE GENOMIC DNA]</scope>
    <source>
        <strain evidence="10">CECT 7806</strain>
    </source>
</reference>
<organism evidence="9 10">
    <name type="scientific">Methylobacterium longum</name>
    <dbReference type="NCBI Taxonomy" id="767694"/>
    <lineage>
        <taxon>Bacteria</taxon>
        <taxon>Pseudomonadati</taxon>
        <taxon>Pseudomonadota</taxon>
        <taxon>Alphaproteobacteria</taxon>
        <taxon>Hyphomicrobiales</taxon>
        <taxon>Methylobacteriaceae</taxon>
        <taxon>Methylobacterium</taxon>
    </lineage>
</organism>
<evidence type="ECO:0000256" key="1">
    <source>
        <dbReference type="ARBA" id="ARBA00004651"/>
    </source>
</evidence>
<dbReference type="Gene3D" id="3.30.240.20">
    <property type="entry name" value="bsu07140 like domains"/>
    <property type="match status" value="1"/>
</dbReference>